<dbReference type="Gene3D" id="3.40.50.150">
    <property type="entry name" value="Vaccinia Virus protein VP39"/>
    <property type="match status" value="1"/>
</dbReference>
<feature type="region of interest" description="Disordered" evidence="1">
    <location>
        <begin position="380"/>
        <end position="414"/>
    </location>
</feature>
<comment type="caution">
    <text evidence="3">The sequence shown here is derived from an EMBL/GenBank/DDBJ whole genome shotgun (WGS) entry which is preliminary data.</text>
</comment>
<reference evidence="3" key="1">
    <citation type="journal article" date="2020" name="Fungal Divers.">
        <title>Resolving the Mortierellaceae phylogeny through synthesis of multi-gene phylogenetics and phylogenomics.</title>
        <authorList>
            <person name="Vandepol N."/>
            <person name="Liber J."/>
            <person name="Desiro A."/>
            <person name="Na H."/>
            <person name="Kennedy M."/>
            <person name="Barry K."/>
            <person name="Grigoriev I.V."/>
            <person name="Miller A.N."/>
            <person name="O'Donnell K."/>
            <person name="Stajich J.E."/>
            <person name="Bonito G."/>
        </authorList>
    </citation>
    <scope>NUCLEOTIDE SEQUENCE</scope>
    <source>
        <strain evidence="3">KOD948</strain>
    </source>
</reference>
<dbReference type="Proteomes" id="UP000726737">
    <property type="component" value="Unassembled WGS sequence"/>
</dbReference>
<feature type="compositionally biased region" description="Low complexity" evidence="1">
    <location>
        <begin position="384"/>
        <end position="396"/>
    </location>
</feature>
<dbReference type="EMBL" id="JAAAJA010000381">
    <property type="protein sequence ID" value="KAG0254838.1"/>
    <property type="molecule type" value="Genomic_DNA"/>
</dbReference>
<dbReference type="AlphaFoldDB" id="A0A9P6PVB5"/>
<evidence type="ECO:0000256" key="1">
    <source>
        <dbReference type="SAM" id="MobiDB-lite"/>
    </source>
</evidence>
<evidence type="ECO:0000313" key="4">
    <source>
        <dbReference type="Proteomes" id="UP000726737"/>
    </source>
</evidence>
<dbReference type="SUPFAM" id="SSF53335">
    <property type="entry name" value="S-adenosyl-L-methionine-dependent methyltransferases"/>
    <property type="match status" value="1"/>
</dbReference>
<dbReference type="InterPro" id="IPR041698">
    <property type="entry name" value="Methyltransf_25"/>
</dbReference>
<evidence type="ECO:0000259" key="2">
    <source>
        <dbReference type="Pfam" id="PF13649"/>
    </source>
</evidence>
<proteinExistence type="predicted"/>
<evidence type="ECO:0000313" key="3">
    <source>
        <dbReference type="EMBL" id="KAG0254838.1"/>
    </source>
</evidence>
<keyword evidence="4" id="KW-1185">Reference proteome</keyword>
<dbReference type="InterPro" id="IPR029063">
    <property type="entry name" value="SAM-dependent_MTases_sf"/>
</dbReference>
<name>A0A9P6PVB5_9FUNG</name>
<feature type="domain" description="Methyltransferase" evidence="2">
    <location>
        <begin position="158"/>
        <end position="249"/>
    </location>
</feature>
<sequence>MGSGQSSMQVRLHKKPKMTQLELQREYQRNLSEQRLAVHLSARHALENNTAFAQPHDFTQIPGINGHAPSVIASTANNESFYQHRSTTIHSISGTSRTGCQNFRWIDGRRHHNMEEAVYVLPNDIDEMDRLHLQHYVVRHAFGGNTRAKFDAKIHKDVLDVGCGPGTWILEMSTEHTETNFTGIDISAVWPTEIRPRNCRFHVVNAIKGLPFEDNTFDFVYQRFMIMGYPAKDWPFIIQELVRVTKPGGIIELTEIPIVSNANGPELSKMMEILEQACHGKGLDTKVAKKLDGMLRKAGVEGVQACHASIPVGAWGAKVGQLMRENSAGIWSSLRGWIKELTSMNDAQYDAMIKRVFVEYETHKCYINCYCAWGVKPHPTEQHSTAPASPAPSSQLPTPPPPSQSTPPVGGDAGELLRHAAVI</sequence>
<accession>A0A9P6PVB5</accession>
<dbReference type="CDD" id="cd02440">
    <property type="entry name" value="AdoMet_MTases"/>
    <property type="match status" value="1"/>
</dbReference>
<dbReference type="OrthoDB" id="2013972at2759"/>
<protein>
    <recommendedName>
        <fullName evidence="2">Methyltransferase domain-containing protein</fullName>
    </recommendedName>
</protein>
<gene>
    <name evidence="3" type="ORF">BG011_005503</name>
</gene>
<dbReference type="PANTHER" id="PTHR43591">
    <property type="entry name" value="METHYLTRANSFERASE"/>
    <property type="match status" value="1"/>
</dbReference>
<organism evidence="3 4">
    <name type="scientific">Mortierella polycephala</name>
    <dbReference type="NCBI Taxonomy" id="41804"/>
    <lineage>
        <taxon>Eukaryota</taxon>
        <taxon>Fungi</taxon>
        <taxon>Fungi incertae sedis</taxon>
        <taxon>Mucoromycota</taxon>
        <taxon>Mortierellomycotina</taxon>
        <taxon>Mortierellomycetes</taxon>
        <taxon>Mortierellales</taxon>
        <taxon>Mortierellaceae</taxon>
        <taxon>Mortierella</taxon>
    </lineage>
</organism>
<dbReference type="Pfam" id="PF13649">
    <property type="entry name" value="Methyltransf_25"/>
    <property type="match status" value="1"/>
</dbReference>